<name>A0ABS6H5W9_9PROT</name>
<keyword evidence="6" id="KW-1185">Reference proteome</keyword>
<feature type="domain" description="Soluble ligand binding" evidence="4">
    <location>
        <begin position="751"/>
        <end position="793"/>
    </location>
</feature>
<evidence type="ECO:0000313" key="6">
    <source>
        <dbReference type="Proteomes" id="UP000689967"/>
    </source>
</evidence>
<comment type="caution">
    <text evidence="5">The sequence shown here is derived from an EMBL/GenBank/DDBJ whole genome shotgun (WGS) entry which is preliminary data.</text>
</comment>
<gene>
    <name evidence="5" type="ORF">JJQ90_04280</name>
</gene>
<dbReference type="InterPro" id="IPR019554">
    <property type="entry name" value="Soluble_ligand-bd"/>
</dbReference>
<dbReference type="PANTHER" id="PTHR33619:SF3">
    <property type="entry name" value="POLYSACCHARIDE EXPORT PROTEIN GFCE-RELATED"/>
    <property type="match status" value="1"/>
</dbReference>
<protein>
    <submittedName>
        <fullName evidence="5">SLBB domain-containing protein</fullName>
    </submittedName>
</protein>
<evidence type="ECO:0000259" key="3">
    <source>
        <dbReference type="Pfam" id="PF02563"/>
    </source>
</evidence>
<accession>A0ABS6H5W9</accession>
<dbReference type="EMBL" id="JAERQM010000001">
    <property type="protein sequence ID" value="MBU8542906.1"/>
    <property type="molecule type" value="Genomic_DNA"/>
</dbReference>
<feature type="compositionally biased region" description="Pro residues" evidence="2">
    <location>
        <begin position="50"/>
        <end position="75"/>
    </location>
</feature>
<feature type="domain" description="Soluble ligand binding" evidence="4">
    <location>
        <begin position="521"/>
        <end position="565"/>
    </location>
</feature>
<dbReference type="Proteomes" id="UP000689967">
    <property type="component" value="Unassembled WGS sequence"/>
</dbReference>
<reference evidence="5 6" key="1">
    <citation type="submission" date="2021-01" db="EMBL/GenBank/DDBJ databases">
        <title>Roseomonas sp. nov, a bacterium isolated from an oil production mixture in Yumen Oilfield.</title>
        <authorList>
            <person name="Wu D."/>
        </authorList>
    </citation>
    <scope>NUCLEOTIDE SEQUENCE [LARGE SCALE GENOMIC DNA]</scope>
    <source>
        <strain evidence="5 6">ROY-5-3</strain>
    </source>
</reference>
<sequence length="860" mass="89680">MAQPGPDGGLLAPPTLPSLLPGGLPVPSLPPAAQQEILSRMRDAAAGRTPLPPGPLPSPATANPPPAASPGPAAPPDNLSHTEAFFAGRLGLPLRQFGYDSFGGGSRGPGHIGALPEDYLIGREDELMLALRGRTRATLALRVQRDGTILTPDLPPIPAAGRTLGALRADLEARVARDMPGTETFLSIGQVRQISVLVAGEVQRPGMQAVTALSSALDALIQAGGPRRTGSLRAIRIDGPHGRRTLDLYAVLTGEGGDIDLTLREGERILVPPLGSVVAVAGEVTRPGIYELPAGTTAAPLATVLRLAGDPLRPAGNRFLVQGTDAGGTRSFAEIGPGDRVRRGDSILVQPGADIATNQLRLAGHVAAPVTRALGRRGATLRSLLSDARLVRPDPYPRLAVIQRLDPATRGRRFLPFDLSRALQGQVNLPLAEGDEVIVLGQSDIAFLASPPVQRALRGEAPAEEACPALTQLAIASRSAPARFAHARGAGFPEIGAPGCPPVFRDYPQLLGFLLDAAVLLSGEVRQPGLFPILDDTGLDLLLAAAGGATDGADLSAVELAREAGASSGAQPLSRLLLDLRAANFRAVRLSPRDVLRIPRGFSDRESGPVVLAGEALRPGSYDIRRGERLSELLARAGGLTPQAYPYGAIFTRDSVRQRQQEGFARTARDLETSLVQVAAGQAVAGGRGPSGDVGNAITAGRELANALRQAQAAGRMVVEADPVQLAAFPERDVLLEPGDLILIPKRPNEVTVVGAVLNPGSLQFRSGWRASDYTQAAGGPQRFADTARAFIILPNGQASPAGLSAWQAGGPPIPPGSLVVIPQDPSPYETWGFIRDLTQVLSQVTISSAALAVIARELR</sequence>
<feature type="domain" description="Soluble ligand binding" evidence="4">
    <location>
        <begin position="197"/>
        <end position="236"/>
    </location>
</feature>
<feature type="domain" description="Soluble ligand binding" evidence="4">
    <location>
        <begin position="277"/>
        <end position="297"/>
    </location>
</feature>
<proteinExistence type="predicted"/>
<dbReference type="InterPro" id="IPR003715">
    <property type="entry name" value="Poly_export_N"/>
</dbReference>
<dbReference type="InterPro" id="IPR049712">
    <property type="entry name" value="Poly_export"/>
</dbReference>
<dbReference type="PANTHER" id="PTHR33619">
    <property type="entry name" value="POLYSACCHARIDE EXPORT PROTEIN GFCE-RELATED"/>
    <property type="match status" value="1"/>
</dbReference>
<feature type="region of interest" description="Disordered" evidence="2">
    <location>
        <begin position="1"/>
        <end position="80"/>
    </location>
</feature>
<evidence type="ECO:0000256" key="1">
    <source>
        <dbReference type="ARBA" id="ARBA00022729"/>
    </source>
</evidence>
<feature type="compositionally biased region" description="Low complexity" evidence="2">
    <location>
        <begin position="9"/>
        <end position="26"/>
    </location>
</feature>
<keyword evidence="1" id="KW-0732">Signal</keyword>
<feature type="domain" description="Soluble ligand binding" evidence="4">
    <location>
        <begin position="613"/>
        <end position="645"/>
    </location>
</feature>
<organism evidence="5 6">
    <name type="scientific">Falsiroseomonas oleicola</name>
    <dbReference type="NCBI Taxonomy" id="2801474"/>
    <lineage>
        <taxon>Bacteria</taxon>
        <taxon>Pseudomonadati</taxon>
        <taxon>Pseudomonadota</taxon>
        <taxon>Alphaproteobacteria</taxon>
        <taxon>Acetobacterales</taxon>
        <taxon>Roseomonadaceae</taxon>
        <taxon>Falsiroseomonas</taxon>
    </lineage>
</organism>
<feature type="domain" description="Polysaccharide export protein N-terminal" evidence="3">
    <location>
        <begin position="116"/>
        <end position="177"/>
    </location>
</feature>
<dbReference type="Pfam" id="PF10531">
    <property type="entry name" value="SLBB"/>
    <property type="match status" value="5"/>
</dbReference>
<dbReference type="Pfam" id="PF02563">
    <property type="entry name" value="Poly_export"/>
    <property type="match status" value="1"/>
</dbReference>
<evidence type="ECO:0000259" key="4">
    <source>
        <dbReference type="Pfam" id="PF10531"/>
    </source>
</evidence>
<evidence type="ECO:0000313" key="5">
    <source>
        <dbReference type="EMBL" id="MBU8542906.1"/>
    </source>
</evidence>
<evidence type="ECO:0000256" key="2">
    <source>
        <dbReference type="SAM" id="MobiDB-lite"/>
    </source>
</evidence>